<dbReference type="AlphaFoldDB" id="A0A5B7JIH5"/>
<sequence>MEEGHFTCGQQRPPSSPDSEVGSDSEVDGDGGIDNVAEGFVGPHEDPRNEAESESTRKRPQWWTDYMCESDDE</sequence>
<feature type="compositionally biased region" description="Basic and acidic residues" evidence="1">
    <location>
        <begin position="43"/>
        <end position="57"/>
    </location>
</feature>
<evidence type="ECO:0000313" key="3">
    <source>
        <dbReference type="Proteomes" id="UP000324222"/>
    </source>
</evidence>
<reference evidence="2 3" key="1">
    <citation type="submission" date="2019-05" db="EMBL/GenBank/DDBJ databases">
        <title>Another draft genome of Portunus trituberculatus and its Hox gene families provides insights of decapod evolution.</title>
        <authorList>
            <person name="Jeong J.-H."/>
            <person name="Song I."/>
            <person name="Kim S."/>
            <person name="Choi T."/>
            <person name="Kim D."/>
            <person name="Ryu S."/>
            <person name="Kim W."/>
        </authorList>
    </citation>
    <scope>NUCLEOTIDE SEQUENCE [LARGE SCALE GENOMIC DNA]</scope>
    <source>
        <tissue evidence="2">Muscle</tissue>
    </source>
</reference>
<dbReference type="EMBL" id="VSRR010104084">
    <property type="protein sequence ID" value="MPC95952.1"/>
    <property type="molecule type" value="Genomic_DNA"/>
</dbReference>
<accession>A0A5B7JIH5</accession>
<feature type="compositionally biased region" description="Acidic residues" evidence="1">
    <location>
        <begin position="21"/>
        <end position="31"/>
    </location>
</feature>
<feature type="region of interest" description="Disordered" evidence="1">
    <location>
        <begin position="1"/>
        <end position="73"/>
    </location>
</feature>
<comment type="caution">
    <text evidence="2">The sequence shown here is derived from an EMBL/GenBank/DDBJ whole genome shotgun (WGS) entry which is preliminary data.</text>
</comment>
<protein>
    <submittedName>
        <fullName evidence="2">Uncharacterized protein</fullName>
    </submittedName>
</protein>
<dbReference type="Proteomes" id="UP000324222">
    <property type="component" value="Unassembled WGS sequence"/>
</dbReference>
<gene>
    <name evidence="2" type="ORF">E2C01_091182</name>
</gene>
<evidence type="ECO:0000313" key="2">
    <source>
        <dbReference type="EMBL" id="MPC95952.1"/>
    </source>
</evidence>
<proteinExistence type="predicted"/>
<keyword evidence="3" id="KW-1185">Reference proteome</keyword>
<organism evidence="2 3">
    <name type="scientific">Portunus trituberculatus</name>
    <name type="common">Swimming crab</name>
    <name type="synonym">Neptunus trituberculatus</name>
    <dbReference type="NCBI Taxonomy" id="210409"/>
    <lineage>
        <taxon>Eukaryota</taxon>
        <taxon>Metazoa</taxon>
        <taxon>Ecdysozoa</taxon>
        <taxon>Arthropoda</taxon>
        <taxon>Crustacea</taxon>
        <taxon>Multicrustacea</taxon>
        <taxon>Malacostraca</taxon>
        <taxon>Eumalacostraca</taxon>
        <taxon>Eucarida</taxon>
        <taxon>Decapoda</taxon>
        <taxon>Pleocyemata</taxon>
        <taxon>Brachyura</taxon>
        <taxon>Eubrachyura</taxon>
        <taxon>Portunoidea</taxon>
        <taxon>Portunidae</taxon>
        <taxon>Portuninae</taxon>
        <taxon>Portunus</taxon>
    </lineage>
</organism>
<evidence type="ECO:0000256" key="1">
    <source>
        <dbReference type="SAM" id="MobiDB-lite"/>
    </source>
</evidence>
<name>A0A5B7JIH5_PORTR</name>
<dbReference type="OrthoDB" id="6374606at2759"/>